<keyword evidence="3 5" id="KW-0378">Hydrolase</keyword>
<dbReference type="EMBL" id="JAUOEL010000009">
    <property type="protein sequence ID" value="MDO5976924.1"/>
    <property type="molecule type" value="Genomic_DNA"/>
</dbReference>
<dbReference type="Proteomes" id="UP001176806">
    <property type="component" value="Unassembled WGS sequence"/>
</dbReference>
<dbReference type="Gene3D" id="3.40.50.200">
    <property type="entry name" value="Peptidase S8/S53 domain"/>
    <property type="match status" value="1"/>
</dbReference>
<dbReference type="PROSITE" id="PS00138">
    <property type="entry name" value="SUBTILASE_SER"/>
    <property type="match status" value="1"/>
</dbReference>
<evidence type="ECO:0000256" key="7">
    <source>
        <dbReference type="SAM" id="Phobius"/>
    </source>
</evidence>
<dbReference type="InterPro" id="IPR036852">
    <property type="entry name" value="Peptidase_S8/S53_dom_sf"/>
</dbReference>
<dbReference type="PRINTS" id="PR00723">
    <property type="entry name" value="SUBTILISIN"/>
</dbReference>
<evidence type="ECO:0000256" key="5">
    <source>
        <dbReference type="PROSITE-ProRule" id="PRU01240"/>
    </source>
</evidence>
<keyword evidence="7" id="KW-0472">Membrane</keyword>
<comment type="similarity">
    <text evidence="1 5">Belongs to the peptidase S8 family.</text>
</comment>
<dbReference type="InterPro" id="IPR023828">
    <property type="entry name" value="Peptidase_S8_Ser-AS"/>
</dbReference>
<dbReference type="PANTHER" id="PTHR43806:SF11">
    <property type="entry name" value="CEREVISIN-RELATED"/>
    <property type="match status" value="1"/>
</dbReference>
<gene>
    <name evidence="9" type="ORF">Q4Q40_22210</name>
</gene>
<dbReference type="Pfam" id="PF00082">
    <property type="entry name" value="Peptidase_S8"/>
    <property type="match status" value="1"/>
</dbReference>
<dbReference type="PROSITE" id="PS51892">
    <property type="entry name" value="SUBTILASE"/>
    <property type="match status" value="1"/>
</dbReference>
<dbReference type="PANTHER" id="PTHR43806">
    <property type="entry name" value="PEPTIDASE S8"/>
    <property type="match status" value="1"/>
</dbReference>
<name>A0ABT8WUV5_9FLAO</name>
<dbReference type="InterPro" id="IPR015500">
    <property type="entry name" value="Peptidase_S8_subtilisin-rel"/>
</dbReference>
<keyword evidence="7" id="KW-0812">Transmembrane</keyword>
<dbReference type="InterPro" id="IPR000209">
    <property type="entry name" value="Peptidase_S8/S53_dom"/>
</dbReference>
<evidence type="ECO:0000259" key="8">
    <source>
        <dbReference type="Pfam" id="PF00082"/>
    </source>
</evidence>
<evidence type="ECO:0000256" key="1">
    <source>
        <dbReference type="ARBA" id="ARBA00011073"/>
    </source>
</evidence>
<proteinExistence type="inferred from homology"/>
<feature type="active site" description="Charge relay system" evidence="5">
    <location>
        <position position="535"/>
    </location>
</feature>
<keyword evidence="7" id="KW-1133">Transmembrane helix</keyword>
<feature type="domain" description="Peptidase S8/S53" evidence="8">
    <location>
        <begin position="494"/>
        <end position="744"/>
    </location>
</feature>
<organism evidence="9 10">
    <name type="scientific">Flavivirga jejuensis</name>
    <dbReference type="NCBI Taxonomy" id="870487"/>
    <lineage>
        <taxon>Bacteria</taxon>
        <taxon>Pseudomonadati</taxon>
        <taxon>Bacteroidota</taxon>
        <taxon>Flavobacteriia</taxon>
        <taxon>Flavobacteriales</taxon>
        <taxon>Flavobacteriaceae</taxon>
        <taxon>Flavivirga</taxon>
    </lineage>
</organism>
<reference evidence="9" key="1">
    <citation type="submission" date="2023-07" db="EMBL/GenBank/DDBJ databases">
        <title>Two novel species in the genus Flavivirga.</title>
        <authorList>
            <person name="Kwon K."/>
        </authorList>
    </citation>
    <scope>NUCLEOTIDE SEQUENCE</scope>
    <source>
        <strain evidence="9">KACC 14158</strain>
    </source>
</reference>
<keyword evidence="10" id="KW-1185">Reference proteome</keyword>
<feature type="active site" description="Charge relay system" evidence="5">
    <location>
        <position position="712"/>
    </location>
</feature>
<dbReference type="PROSITE" id="PS00137">
    <property type="entry name" value="SUBTILASE_HIS"/>
    <property type="match status" value="1"/>
</dbReference>
<comment type="caution">
    <text evidence="9">The sequence shown here is derived from an EMBL/GenBank/DDBJ whole genome shotgun (WGS) entry which is preliminary data.</text>
</comment>
<evidence type="ECO:0000313" key="9">
    <source>
        <dbReference type="EMBL" id="MDO5976924.1"/>
    </source>
</evidence>
<dbReference type="SUPFAM" id="SSF52743">
    <property type="entry name" value="Subtilisin-like"/>
    <property type="match status" value="1"/>
</dbReference>
<evidence type="ECO:0000256" key="3">
    <source>
        <dbReference type="ARBA" id="ARBA00022801"/>
    </source>
</evidence>
<sequence length="955" mass="109356">MPKVKGKKPLCSCEKKYFKSLQGFGEHSLFDRFSDIENTVRKKIDENYQHFLAQPVIEEGETIFWFSHPYKETPQRLTEMQGEIRIQYEQIKTETTTHFETVIKQLEHEGETRKAESLEKAIKFVNDDFVYCYDGKTILGIWGMQLRDEIRESIGIAMKTQFVPKKNKEEEKPDSVPLSEEEDFIKNPLINSFSIVFKTGEEGRILGNYELTKYENELINQSEIPEVQAKNGYEFMGWDKSPKNFIITEDTVFRAQYREIPLTIAKVPWYRRFWSWFIASWLRWLLWLFLLLLLLFLFSWLYRSCCDLRPEQVLPPSLIDKPENVQDPNLGKGGIYNRKEPYEPEPTPLEYHDLLPPEVGVLEPVDSTEIIREPGKPVIIGNRLNILMENKDKSIIDLAKDFKAKFPDNTYKVIYYDDVVKRMQIKLPKEERENLKQTIPGLFEPKYELFVFDETLFENRHIPNDPAFNDPDKSWYFKAINAPKAWDLTLGVSDITIAIVDNGFSLRHPEFSNKIVMPYNVWTHSKDVFAQTVDHGTHVAGIALATIDNGKGNCGVAPNSRFMPVQVANSQNIMTTTSILDGVLYALYQGADVINISLNTEFEGRLPEAKQQDLQNNHFKEEERLWKEIMKIANEHKAVIVIAAGNDNMLAGIDPMNRPKDFITVSAVDKNLQKIHRAGFSNYGDFSTVSAPGVDIFSTVGSDKYTVMNGTSMAAPIVSGAVALIKSLNRNITAEEVICVIQSTGKVSDGEIGNMVQLDKALQAIQANDLKNCESQPEIPSTGDVQILLSWDNYNDLDLHCVDPNGDKIWYKNKTVSSGGLLEIDMNAETSHSMTPIENIYWPTHSAPHGSYSIYLNFFKKKATNIKENPYSITVKYGDSTKVLNGTIVEEGELRHIFTFSLGISNNEDFPENLSQPLAHEDFEELERKREELQQQLEKINRQLLRRQGQGEKIN</sequence>
<dbReference type="InterPro" id="IPR050131">
    <property type="entry name" value="Peptidase_S8_subtilisin-like"/>
</dbReference>
<protein>
    <submittedName>
        <fullName evidence="9">S8 family serine peptidase</fullName>
    </submittedName>
</protein>
<feature type="active site" description="Charge relay system" evidence="5">
    <location>
        <position position="501"/>
    </location>
</feature>
<keyword evidence="4 5" id="KW-0720">Serine protease</keyword>
<keyword evidence="6" id="KW-0175">Coiled coil</keyword>
<dbReference type="InterPro" id="IPR022398">
    <property type="entry name" value="Peptidase_S8_His-AS"/>
</dbReference>
<dbReference type="RefSeq" id="WP_303304254.1">
    <property type="nucleotide sequence ID" value="NZ_BAABDA010000011.1"/>
</dbReference>
<feature type="transmembrane region" description="Helical" evidence="7">
    <location>
        <begin position="281"/>
        <end position="302"/>
    </location>
</feature>
<evidence type="ECO:0000256" key="2">
    <source>
        <dbReference type="ARBA" id="ARBA00022670"/>
    </source>
</evidence>
<evidence type="ECO:0000313" key="10">
    <source>
        <dbReference type="Proteomes" id="UP001176806"/>
    </source>
</evidence>
<accession>A0ABT8WUV5</accession>
<evidence type="ECO:0000256" key="6">
    <source>
        <dbReference type="SAM" id="Coils"/>
    </source>
</evidence>
<feature type="coiled-coil region" evidence="6">
    <location>
        <begin position="916"/>
        <end position="950"/>
    </location>
</feature>
<evidence type="ECO:0000256" key="4">
    <source>
        <dbReference type="ARBA" id="ARBA00022825"/>
    </source>
</evidence>
<keyword evidence="2 5" id="KW-0645">Protease</keyword>